<protein>
    <submittedName>
        <fullName evidence="2">Uncharacterized protein</fullName>
    </submittedName>
</protein>
<keyword evidence="1" id="KW-0812">Transmembrane</keyword>
<proteinExistence type="predicted"/>
<dbReference type="AlphaFoldDB" id="A0A0F9GCI9"/>
<evidence type="ECO:0000313" key="2">
    <source>
        <dbReference type="EMBL" id="KKL67210.1"/>
    </source>
</evidence>
<sequence length="113" mass="12063">MIEMGIVDKVEGKRITVRCVDTEKCSSCGGGCAGDKQGRFFQALNSRSISLKKGDLVEVYLDAGKAVFSGFMVLILPLLLFFPFYFAAAYLLKGAGETVKVLSGIIGIVLGFG</sequence>
<keyword evidence="1" id="KW-0472">Membrane</keyword>
<evidence type="ECO:0000256" key="1">
    <source>
        <dbReference type="SAM" id="Phobius"/>
    </source>
</evidence>
<comment type="caution">
    <text evidence="2">The sequence shown here is derived from an EMBL/GenBank/DDBJ whole genome shotgun (WGS) entry which is preliminary data.</text>
</comment>
<reference evidence="2" key="1">
    <citation type="journal article" date="2015" name="Nature">
        <title>Complex archaea that bridge the gap between prokaryotes and eukaryotes.</title>
        <authorList>
            <person name="Spang A."/>
            <person name="Saw J.H."/>
            <person name="Jorgensen S.L."/>
            <person name="Zaremba-Niedzwiedzka K."/>
            <person name="Martijn J."/>
            <person name="Lind A.E."/>
            <person name="van Eijk R."/>
            <person name="Schleper C."/>
            <person name="Guy L."/>
            <person name="Ettema T.J."/>
        </authorList>
    </citation>
    <scope>NUCLEOTIDE SEQUENCE</scope>
</reference>
<gene>
    <name evidence="2" type="ORF">LCGC14_2137240</name>
</gene>
<keyword evidence="1" id="KW-1133">Transmembrane helix</keyword>
<feature type="transmembrane region" description="Helical" evidence="1">
    <location>
        <begin position="66"/>
        <end position="92"/>
    </location>
</feature>
<name>A0A0F9GCI9_9ZZZZ</name>
<feature type="non-terminal residue" evidence="2">
    <location>
        <position position="113"/>
    </location>
</feature>
<dbReference type="Pfam" id="PF04246">
    <property type="entry name" value="RseC_MucC"/>
    <property type="match status" value="1"/>
</dbReference>
<dbReference type="EMBL" id="LAZR01026941">
    <property type="protein sequence ID" value="KKL67210.1"/>
    <property type="molecule type" value="Genomic_DNA"/>
</dbReference>
<organism evidence="2">
    <name type="scientific">marine sediment metagenome</name>
    <dbReference type="NCBI Taxonomy" id="412755"/>
    <lineage>
        <taxon>unclassified sequences</taxon>
        <taxon>metagenomes</taxon>
        <taxon>ecological metagenomes</taxon>
    </lineage>
</organism>
<accession>A0A0F9GCI9</accession>